<dbReference type="NCBIfam" id="NF003645">
    <property type="entry name" value="PRK05286.1-2"/>
    <property type="match status" value="1"/>
</dbReference>
<comment type="cofactor">
    <cofactor evidence="11">
        <name>FMN</name>
        <dbReference type="ChEBI" id="CHEBI:58210"/>
    </cofactor>
    <text evidence="11">Binds 1 FMN per subunit.</text>
</comment>
<keyword evidence="8 11" id="KW-0560">Oxidoreductase</keyword>
<dbReference type="Pfam" id="PF01180">
    <property type="entry name" value="DHO_dh"/>
    <property type="match status" value="1"/>
</dbReference>
<feature type="binding site" evidence="11">
    <location>
        <position position="91"/>
    </location>
    <ligand>
        <name>FMN</name>
        <dbReference type="ChEBI" id="CHEBI:58210"/>
    </ligand>
</feature>
<evidence type="ECO:0000256" key="7">
    <source>
        <dbReference type="ARBA" id="ARBA00022975"/>
    </source>
</evidence>
<dbReference type="InterPro" id="IPR001295">
    <property type="entry name" value="Dihydroorotate_DH_CS"/>
</dbReference>
<comment type="pathway">
    <text evidence="3 11">Pyrimidine metabolism; UMP biosynthesis via de novo pathway; orotate from (S)-dihydroorotate (quinone route): step 1/1.</text>
</comment>
<comment type="subunit">
    <text evidence="11">Monomer.</text>
</comment>
<dbReference type="Gene3D" id="3.20.20.70">
    <property type="entry name" value="Aldolase class I"/>
    <property type="match status" value="1"/>
</dbReference>
<evidence type="ECO:0000256" key="8">
    <source>
        <dbReference type="ARBA" id="ARBA00023002"/>
    </source>
</evidence>
<feature type="binding site" evidence="11">
    <location>
        <begin position="67"/>
        <end position="71"/>
    </location>
    <ligand>
        <name>FMN</name>
        <dbReference type="ChEBI" id="CHEBI:58210"/>
    </ligand>
</feature>
<evidence type="ECO:0000313" key="13">
    <source>
        <dbReference type="EMBL" id="MFC6660878.1"/>
    </source>
</evidence>
<dbReference type="InterPro" id="IPR050074">
    <property type="entry name" value="DHO_dehydrogenase"/>
</dbReference>
<accession>A0ABW1ZK97</accession>
<evidence type="ECO:0000256" key="2">
    <source>
        <dbReference type="ARBA" id="ARBA00004370"/>
    </source>
</evidence>
<feature type="binding site" evidence="11">
    <location>
        <position position="302"/>
    </location>
    <ligand>
        <name>FMN</name>
        <dbReference type="ChEBI" id="CHEBI:58210"/>
    </ligand>
</feature>
<evidence type="ECO:0000259" key="12">
    <source>
        <dbReference type="Pfam" id="PF01180"/>
    </source>
</evidence>
<comment type="caution">
    <text evidence="13">The sequence shown here is derived from an EMBL/GenBank/DDBJ whole genome shotgun (WGS) entry which is preliminary data.</text>
</comment>
<dbReference type="InterPro" id="IPR005720">
    <property type="entry name" value="Dihydroorotate_DH_cat"/>
</dbReference>
<feature type="binding site" evidence="11">
    <location>
        <position position="178"/>
    </location>
    <ligand>
        <name>FMN</name>
        <dbReference type="ChEBI" id="CHEBI:58210"/>
    </ligand>
</feature>
<dbReference type="EC" id="1.3.5.2" evidence="11"/>
<dbReference type="NCBIfam" id="NF003652">
    <property type="entry name" value="PRK05286.2-5"/>
    <property type="match status" value="1"/>
</dbReference>
<dbReference type="Proteomes" id="UP001596317">
    <property type="component" value="Unassembled WGS sequence"/>
</dbReference>
<comment type="subcellular location">
    <subcellularLocation>
        <location evidence="11">Cell membrane</location>
        <topology evidence="11">Peripheral membrane protein</topology>
    </subcellularLocation>
    <subcellularLocation>
        <location evidence="2">Membrane</location>
    </subcellularLocation>
</comment>
<feature type="binding site" evidence="11">
    <location>
        <begin position="116"/>
        <end position="120"/>
    </location>
    <ligand>
        <name>substrate</name>
    </ligand>
</feature>
<name>A0ABW1ZK97_9DEIO</name>
<evidence type="ECO:0000256" key="4">
    <source>
        <dbReference type="ARBA" id="ARBA00005359"/>
    </source>
</evidence>
<evidence type="ECO:0000256" key="11">
    <source>
        <dbReference type="HAMAP-Rule" id="MF_00225"/>
    </source>
</evidence>
<feature type="binding site" evidence="11">
    <location>
        <position position="223"/>
    </location>
    <ligand>
        <name>FMN</name>
        <dbReference type="ChEBI" id="CHEBI:58210"/>
    </ligand>
</feature>
<feature type="binding site" evidence="11">
    <location>
        <position position="178"/>
    </location>
    <ligand>
        <name>substrate</name>
    </ligand>
</feature>
<dbReference type="SUPFAM" id="SSF51395">
    <property type="entry name" value="FMN-linked oxidoreductases"/>
    <property type="match status" value="1"/>
</dbReference>
<feature type="domain" description="Dihydroorotate dehydrogenase catalytic" evidence="12">
    <location>
        <begin position="50"/>
        <end position="345"/>
    </location>
</feature>
<dbReference type="PANTHER" id="PTHR48109:SF4">
    <property type="entry name" value="DIHYDROOROTATE DEHYDROGENASE (QUINONE), MITOCHONDRIAL"/>
    <property type="match status" value="1"/>
</dbReference>
<keyword evidence="9 11" id="KW-0472">Membrane</keyword>
<dbReference type="RefSeq" id="WP_224604953.1">
    <property type="nucleotide sequence ID" value="NZ_JAIQXV010000002.1"/>
</dbReference>
<proteinExistence type="inferred from homology"/>
<feature type="binding site" evidence="11">
    <location>
        <begin position="323"/>
        <end position="324"/>
    </location>
    <ligand>
        <name>FMN</name>
        <dbReference type="ChEBI" id="CHEBI:58210"/>
    </ligand>
</feature>
<feature type="active site" description="Nucleophile" evidence="11">
    <location>
        <position position="181"/>
    </location>
</feature>
<dbReference type="GO" id="GO:0106430">
    <property type="term" value="F:dihydroorotate dehydrogenase (quinone) activity"/>
    <property type="evidence" value="ECO:0007669"/>
    <property type="project" value="UniProtKB-EC"/>
</dbReference>
<keyword evidence="5 11" id="KW-0285">Flavoprotein</keyword>
<comment type="catalytic activity">
    <reaction evidence="10 11">
        <text>(S)-dihydroorotate + a quinone = orotate + a quinol</text>
        <dbReference type="Rhea" id="RHEA:30187"/>
        <dbReference type="ChEBI" id="CHEBI:24646"/>
        <dbReference type="ChEBI" id="CHEBI:30839"/>
        <dbReference type="ChEBI" id="CHEBI:30864"/>
        <dbReference type="ChEBI" id="CHEBI:132124"/>
        <dbReference type="EC" id="1.3.5.2"/>
    </reaction>
</comment>
<evidence type="ECO:0000313" key="14">
    <source>
        <dbReference type="Proteomes" id="UP001596317"/>
    </source>
</evidence>
<evidence type="ECO:0000256" key="1">
    <source>
        <dbReference type="ARBA" id="ARBA00003125"/>
    </source>
</evidence>
<dbReference type="InterPro" id="IPR005719">
    <property type="entry name" value="Dihydroorotate_DH_2"/>
</dbReference>
<dbReference type="CDD" id="cd04738">
    <property type="entry name" value="DHOD_2_like"/>
    <property type="match status" value="1"/>
</dbReference>
<organism evidence="13 14">
    <name type="scientific">Deinococcus multiflagellatus</name>
    <dbReference type="NCBI Taxonomy" id="1656887"/>
    <lineage>
        <taxon>Bacteria</taxon>
        <taxon>Thermotogati</taxon>
        <taxon>Deinococcota</taxon>
        <taxon>Deinococci</taxon>
        <taxon>Deinococcales</taxon>
        <taxon>Deinococcaceae</taxon>
        <taxon>Deinococcus</taxon>
    </lineage>
</organism>
<comment type="function">
    <text evidence="1 11">Catalyzes the conversion of dihydroorotate to orotate with quinone as electron acceptor.</text>
</comment>
<gene>
    <name evidence="11" type="primary">pyrD</name>
    <name evidence="13" type="ORF">ACFP90_11340</name>
</gene>
<evidence type="ECO:0000256" key="10">
    <source>
        <dbReference type="ARBA" id="ARBA00048639"/>
    </source>
</evidence>
<evidence type="ECO:0000256" key="6">
    <source>
        <dbReference type="ARBA" id="ARBA00022643"/>
    </source>
</evidence>
<keyword evidence="14" id="KW-1185">Reference proteome</keyword>
<reference evidence="14" key="1">
    <citation type="journal article" date="2019" name="Int. J. Syst. Evol. Microbiol.">
        <title>The Global Catalogue of Microorganisms (GCM) 10K type strain sequencing project: providing services to taxonomists for standard genome sequencing and annotation.</title>
        <authorList>
            <consortium name="The Broad Institute Genomics Platform"/>
            <consortium name="The Broad Institute Genome Sequencing Center for Infectious Disease"/>
            <person name="Wu L."/>
            <person name="Ma J."/>
        </authorList>
    </citation>
    <scope>NUCLEOTIDE SEQUENCE [LARGE SCALE GENOMIC DNA]</scope>
    <source>
        <strain evidence="14">CCUG 63830</strain>
    </source>
</reference>
<keyword evidence="11" id="KW-1003">Cell membrane</keyword>
<dbReference type="NCBIfam" id="TIGR01036">
    <property type="entry name" value="pyrD_sub2"/>
    <property type="match status" value="1"/>
</dbReference>
<feature type="binding site" evidence="11">
    <location>
        <position position="183"/>
    </location>
    <ligand>
        <name>substrate</name>
    </ligand>
</feature>
<feature type="binding site" evidence="11">
    <location>
        <position position="273"/>
    </location>
    <ligand>
        <name>FMN</name>
        <dbReference type="ChEBI" id="CHEBI:58210"/>
    </ligand>
</feature>
<sequence length="363" mass="37790">MYRSLIKPLLFRLDAEDAHHLTLGGLEAASRVPLWPRAVRTLTVPGGQALGQTLWGQTFASPVGLAAGLDKNGVAVPAFSALGFGFLEVGTVTPQPQPGNDRPRLFRLPPDEALINRMGFNNGGAAALHARLAALRQRPAPVWVNIGKNKATPNEAAAQDYRRCVAALQDVADAFVVNVSSPNTPGLRALQAAGELAALVRAVLDEVEAGRVRALRRPPVLVKLAPDLHPADFEASVAAVVGAGAAGLIISNTTLARGGLTHSAQHEAGGLSGRPLTARSTALVREAYRLTGGRVPIVGVGGIFTAQDAYDKIRAGASLVEVYSALIYKGPGLVRELNAGLAALLRRDGLRGVDEAVGVDVTG</sequence>
<dbReference type="PROSITE" id="PS00912">
    <property type="entry name" value="DHODEHASE_2"/>
    <property type="match status" value="1"/>
</dbReference>
<dbReference type="HAMAP" id="MF_00225">
    <property type="entry name" value="DHO_dh_type2"/>
    <property type="match status" value="1"/>
</dbReference>
<feature type="binding site" evidence="11">
    <location>
        <position position="71"/>
    </location>
    <ligand>
        <name>substrate</name>
    </ligand>
</feature>
<keyword evidence="6 11" id="KW-0288">FMN</keyword>
<feature type="binding site" evidence="11">
    <location>
        <position position="145"/>
    </location>
    <ligand>
        <name>FMN</name>
        <dbReference type="ChEBI" id="CHEBI:58210"/>
    </ligand>
</feature>
<evidence type="ECO:0000256" key="3">
    <source>
        <dbReference type="ARBA" id="ARBA00005161"/>
    </source>
</evidence>
<feature type="binding site" evidence="11">
    <location>
        <position position="251"/>
    </location>
    <ligand>
        <name>FMN</name>
        <dbReference type="ChEBI" id="CHEBI:58210"/>
    </ligand>
</feature>
<comment type="similarity">
    <text evidence="4 11">Belongs to the dihydroorotate dehydrogenase family. Type 2 subfamily.</text>
</comment>
<dbReference type="InterPro" id="IPR013785">
    <property type="entry name" value="Aldolase_TIM"/>
</dbReference>
<dbReference type="PROSITE" id="PS00911">
    <property type="entry name" value="DHODEHASE_1"/>
    <property type="match status" value="1"/>
</dbReference>
<feature type="binding site" evidence="11">
    <location>
        <begin position="252"/>
        <end position="253"/>
    </location>
    <ligand>
        <name>substrate</name>
    </ligand>
</feature>
<keyword evidence="7 11" id="KW-0665">Pyrimidine biosynthesis</keyword>
<evidence type="ECO:0000256" key="5">
    <source>
        <dbReference type="ARBA" id="ARBA00022630"/>
    </source>
</evidence>
<dbReference type="EMBL" id="JBHSWB010000001">
    <property type="protein sequence ID" value="MFC6660878.1"/>
    <property type="molecule type" value="Genomic_DNA"/>
</dbReference>
<evidence type="ECO:0000256" key="9">
    <source>
        <dbReference type="ARBA" id="ARBA00023136"/>
    </source>
</evidence>
<protein>
    <recommendedName>
        <fullName evidence="11">Dihydroorotate dehydrogenase (quinone)</fullName>
        <ecNumber evidence="11">1.3.5.2</ecNumber>
    </recommendedName>
    <alternativeName>
        <fullName evidence="11">DHOdehase</fullName>
        <shortName evidence="11">DHOD</shortName>
        <shortName evidence="11">DHODase</shortName>
    </alternativeName>
    <alternativeName>
        <fullName evidence="11">Dihydroorotate oxidase</fullName>
    </alternativeName>
</protein>
<dbReference type="PANTHER" id="PTHR48109">
    <property type="entry name" value="DIHYDROOROTATE DEHYDROGENASE (QUINONE), MITOCHONDRIAL-RELATED"/>
    <property type="match status" value="1"/>
</dbReference>